<dbReference type="InterPro" id="IPR010718">
    <property type="entry name" value="DUF1294"/>
</dbReference>
<dbReference type="EMBL" id="VSSQ01012619">
    <property type="protein sequence ID" value="MPM49659.1"/>
    <property type="molecule type" value="Genomic_DNA"/>
</dbReference>
<feature type="transmembrane region" description="Helical" evidence="1">
    <location>
        <begin position="37"/>
        <end position="56"/>
    </location>
</feature>
<reference evidence="2" key="1">
    <citation type="submission" date="2019-08" db="EMBL/GenBank/DDBJ databases">
        <authorList>
            <person name="Kucharzyk K."/>
            <person name="Murdoch R.W."/>
            <person name="Higgins S."/>
            <person name="Loffler F."/>
        </authorList>
    </citation>
    <scope>NUCLEOTIDE SEQUENCE</scope>
</reference>
<accession>A0A645A903</accession>
<keyword evidence="1" id="KW-0812">Transmembrane</keyword>
<dbReference type="AlphaFoldDB" id="A0A645A903"/>
<keyword evidence="1" id="KW-1133">Transmembrane helix</keyword>
<dbReference type="Pfam" id="PF06961">
    <property type="entry name" value="DUF1294"/>
    <property type="match status" value="1"/>
</dbReference>
<protein>
    <recommendedName>
        <fullName evidence="3">DUF1294 domain-containing protein</fullName>
    </recommendedName>
</protein>
<dbReference type="InterPro" id="IPR012156">
    <property type="entry name" value="Cold_shock_CspA"/>
</dbReference>
<name>A0A645A903_9ZZZZ</name>
<proteinExistence type="predicted"/>
<feature type="transmembrane region" description="Helical" evidence="1">
    <location>
        <begin position="6"/>
        <end position="25"/>
    </location>
</feature>
<evidence type="ECO:0008006" key="3">
    <source>
        <dbReference type="Google" id="ProtNLM"/>
    </source>
</evidence>
<organism evidence="2">
    <name type="scientific">bioreactor metagenome</name>
    <dbReference type="NCBI Taxonomy" id="1076179"/>
    <lineage>
        <taxon>unclassified sequences</taxon>
        <taxon>metagenomes</taxon>
        <taxon>ecological metagenomes</taxon>
    </lineage>
</organism>
<gene>
    <name evidence="2" type="ORF">SDC9_96389</name>
</gene>
<comment type="caution">
    <text evidence="2">The sequence shown here is derived from an EMBL/GenBank/DDBJ whole genome shotgun (WGS) entry which is preliminary data.</text>
</comment>
<evidence type="ECO:0000313" key="2">
    <source>
        <dbReference type="EMBL" id="MPM49659.1"/>
    </source>
</evidence>
<evidence type="ECO:0000256" key="1">
    <source>
        <dbReference type="SAM" id="Phobius"/>
    </source>
</evidence>
<sequence length="92" mass="10594">MPLLIKVMLIYYGVVNVVLFILMGVDKVKAKRNEWRIREATLFVTALVGGGIGGFLGMRLFHHKTKKWYFYVMFAVGVVLHTILLWCAYSKL</sequence>
<feature type="transmembrane region" description="Helical" evidence="1">
    <location>
        <begin position="68"/>
        <end position="89"/>
    </location>
</feature>
<keyword evidence="1" id="KW-0472">Membrane</keyword>
<dbReference type="GO" id="GO:0003676">
    <property type="term" value="F:nucleic acid binding"/>
    <property type="evidence" value="ECO:0007669"/>
    <property type="project" value="InterPro"/>
</dbReference>
<dbReference type="PIRSF" id="PIRSF002599">
    <property type="entry name" value="Cold_shock_A"/>
    <property type="match status" value="1"/>
</dbReference>